<proteinExistence type="inferred from homology"/>
<accession>A0A3N1D227</accession>
<evidence type="ECO:0000313" key="4">
    <source>
        <dbReference type="EMBL" id="ROO87540.1"/>
    </source>
</evidence>
<dbReference type="InterPro" id="IPR050300">
    <property type="entry name" value="GDXG_lipolytic_enzyme"/>
</dbReference>
<reference evidence="4 5" key="1">
    <citation type="submission" date="2018-11" db="EMBL/GenBank/DDBJ databases">
        <title>Sequencing the genomes of 1000 actinobacteria strains.</title>
        <authorList>
            <person name="Klenk H.-P."/>
        </authorList>
    </citation>
    <scope>NUCLEOTIDE SEQUENCE [LARGE SCALE GENOMIC DNA]</scope>
    <source>
        <strain evidence="4 5">DSM 44254</strain>
    </source>
</reference>
<gene>
    <name evidence="4" type="ORF">EDD29_5150</name>
</gene>
<dbReference type="PANTHER" id="PTHR48081:SF30">
    <property type="entry name" value="ACETYL-HYDROLASE LIPR-RELATED"/>
    <property type="match status" value="1"/>
</dbReference>
<dbReference type="Proteomes" id="UP000272400">
    <property type="component" value="Unassembled WGS sequence"/>
</dbReference>
<dbReference type="OrthoDB" id="3209779at2"/>
<dbReference type="InterPro" id="IPR013094">
    <property type="entry name" value="AB_hydrolase_3"/>
</dbReference>
<protein>
    <submittedName>
        <fullName evidence="4">Acetyl esterase/lipase</fullName>
    </submittedName>
</protein>
<dbReference type="GO" id="GO:0004806">
    <property type="term" value="F:triacylglycerol lipase activity"/>
    <property type="evidence" value="ECO:0007669"/>
    <property type="project" value="TreeGrafter"/>
</dbReference>
<keyword evidence="5" id="KW-1185">Reference proteome</keyword>
<dbReference type="Pfam" id="PF07859">
    <property type="entry name" value="Abhydrolase_3"/>
    <property type="match status" value="1"/>
</dbReference>
<dbReference type="PANTHER" id="PTHR48081">
    <property type="entry name" value="AB HYDROLASE SUPERFAMILY PROTEIN C4A8.06C"/>
    <property type="match status" value="1"/>
</dbReference>
<evidence type="ECO:0000259" key="3">
    <source>
        <dbReference type="Pfam" id="PF07859"/>
    </source>
</evidence>
<organism evidence="4 5">
    <name type="scientific">Actinocorallia herbida</name>
    <dbReference type="NCBI Taxonomy" id="58109"/>
    <lineage>
        <taxon>Bacteria</taxon>
        <taxon>Bacillati</taxon>
        <taxon>Actinomycetota</taxon>
        <taxon>Actinomycetes</taxon>
        <taxon>Streptosporangiales</taxon>
        <taxon>Thermomonosporaceae</taxon>
        <taxon>Actinocorallia</taxon>
    </lineage>
</organism>
<sequence>MAAEETSRNLHLPAREVRVPASVSPEAQAFLAQGRMPSRPYPPLTDLDAWRAAIAETDAAMQAMFEMRASRVGAEVEEIDANGVPVYSITPHGISPDDQRVYLDIHGGALIQGGGVPCRLNGVATAGQVGARVWAVDYRMAPDHPYPASLDDCVAAYRALLDRHSPDQVIVGGGSAGANLAAALLLRARDEGLPLPAAAVLLTPELDLTESGDSFQTLAPVDIVGHLSLMPVNLLYADGHDLTDPYVSPLFGDFTKGFPSTFLSAGTRDVFLSNAARMHRALREAGVPADLHLVEAAPHGGFFGTAPEDAALDRQIRLFTDSHWPR</sequence>
<dbReference type="EMBL" id="RJKE01000001">
    <property type="protein sequence ID" value="ROO87540.1"/>
    <property type="molecule type" value="Genomic_DNA"/>
</dbReference>
<dbReference type="AlphaFoldDB" id="A0A3N1D227"/>
<evidence type="ECO:0000256" key="1">
    <source>
        <dbReference type="ARBA" id="ARBA00010515"/>
    </source>
</evidence>
<name>A0A3N1D227_9ACTN</name>
<dbReference type="SUPFAM" id="SSF53474">
    <property type="entry name" value="alpha/beta-Hydrolases"/>
    <property type="match status" value="1"/>
</dbReference>
<dbReference type="Gene3D" id="3.40.50.1820">
    <property type="entry name" value="alpha/beta hydrolase"/>
    <property type="match status" value="1"/>
</dbReference>
<comment type="similarity">
    <text evidence="1">Belongs to the 'GDXG' lipolytic enzyme family.</text>
</comment>
<dbReference type="InterPro" id="IPR029058">
    <property type="entry name" value="AB_hydrolase_fold"/>
</dbReference>
<feature type="domain" description="Alpha/beta hydrolase fold-3" evidence="3">
    <location>
        <begin position="104"/>
        <end position="300"/>
    </location>
</feature>
<dbReference type="RefSeq" id="WP_123670671.1">
    <property type="nucleotide sequence ID" value="NZ_RJKE01000001.1"/>
</dbReference>
<keyword evidence="2" id="KW-0378">Hydrolase</keyword>
<evidence type="ECO:0000313" key="5">
    <source>
        <dbReference type="Proteomes" id="UP000272400"/>
    </source>
</evidence>
<comment type="caution">
    <text evidence="4">The sequence shown here is derived from an EMBL/GenBank/DDBJ whole genome shotgun (WGS) entry which is preliminary data.</text>
</comment>
<evidence type="ECO:0000256" key="2">
    <source>
        <dbReference type="ARBA" id="ARBA00022801"/>
    </source>
</evidence>